<dbReference type="InterPro" id="IPR016722">
    <property type="entry name" value="DNA_pol_alpha_bsu"/>
</dbReference>
<keyword evidence="5 6" id="KW-0539">Nucleus</keyword>
<dbReference type="Proteomes" id="UP000799441">
    <property type="component" value="Unassembled WGS sequence"/>
</dbReference>
<name>A0A9P4UNE5_9PEZI</name>
<gene>
    <name evidence="10" type="ORF">K431DRAFT_322113</name>
</gene>
<comment type="subcellular location">
    <subcellularLocation>
        <location evidence="1 6">Nucleus</location>
    </subcellularLocation>
</comment>
<feature type="domain" description="DNA polymerase alpha/delta/epsilon subunit B" evidence="8">
    <location>
        <begin position="345"/>
        <end position="582"/>
    </location>
</feature>
<dbReference type="GO" id="GO:0005658">
    <property type="term" value="C:alpha DNA polymerase:primase complex"/>
    <property type="evidence" value="ECO:0007669"/>
    <property type="project" value="TreeGrafter"/>
</dbReference>
<evidence type="ECO:0000256" key="7">
    <source>
        <dbReference type="SAM" id="MobiDB-lite"/>
    </source>
</evidence>
<dbReference type="PANTHER" id="PTHR23061">
    <property type="entry name" value="DNA POLYMERASE 2 ALPHA 70 KDA SUBUNIT"/>
    <property type="match status" value="1"/>
</dbReference>
<evidence type="ECO:0000256" key="6">
    <source>
        <dbReference type="PIRNR" id="PIRNR018300"/>
    </source>
</evidence>
<evidence type="ECO:0000313" key="10">
    <source>
        <dbReference type="EMBL" id="KAF2718920.1"/>
    </source>
</evidence>
<evidence type="ECO:0000313" key="11">
    <source>
        <dbReference type="Proteomes" id="UP000799441"/>
    </source>
</evidence>
<evidence type="ECO:0000256" key="4">
    <source>
        <dbReference type="ARBA" id="ARBA00022705"/>
    </source>
</evidence>
<feature type="domain" description="DNA polymerase alpha subunit B OB" evidence="9">
    <location>
        <begin position="205"/>
        <end position="311"/>
    </location>
</feature>
<feature type="compositionally biased region" description="Polar residues" evidence="7">
    <location>
        <begin position="81"/>
        <end position="96"/>
    </location>
</feature>
<reference evidence="10" key="1">
    <citation type="journal article" date="2020" name="Stud. Mycol.">
        <title>101 Dothideomycetes genomes: a test case for predicting lifestyles and emergence of pathogens.</title>
        <authorList>
            <person name="Haridas S."/>
            <person name="Albert R."/>
            <person name="Binder M."/>
            <person name="Bloem J."/>
            <person name="Labutti K."/>
            <person name="Salamov A."/>
            <person name="Andreopoulos B."/>
            <person name="Baker S."/>
            <person name="Barry K."/>
            <person name="Bills G."/>
            <person name="Bluhm B."/>
            <person name="Cannon C."/>
            <person name="Castanera R."/>
            <person name="Culley D."/>
            <person name="Daum C."/>
            <person name="Ezra D."/>
            <person name="Gonzalez J."/>
            <person name="Henrissat B."/>
            <person name="Kuo A."/>
            <person name="Liang C."/>
            <person name="Lipzen A."/>
            <person name="Lutzoni F."/>
            <person name="Magnuson J."/>
            <person name="Mondo S."/>
            <person name="Nolan M."/>
            <person name="Ohm R."/>
            <person name="Pangilinan J."/>
            <person name="Park H.-J."/>
            <person name="Ramirez L."/>
            <person name="Alfaro M."/>
            <person name="Sun H."/>
            <person name="Tritt A."/>
            <person name="Yoshinaga Y."/>
            <person name="Zwiers L.-H."/>
            <person name="Turgeon B."/>
            <person name="Goodwin S."/>
            <person name="Spatafora J."/>
            <person name="Crous P."/>
            <person name="Grigoriev I."/>
        </authorList>
    </citation>
    <scope>NUCLEOTIDE SEQUENCE</scope>
    <source>
        <strain evidence="10">CBS 116435</strain>
    </source>
</reference>
<dbReference type="GO" id="GO:0006270">
    <property type="term" value="P:DNA replication initiation"/>
    <property type="evidence" value="ECO:0007669"/>
    <property type="project" value="TreeGrafter"/>
</dbReference>
<comment type="caution">
    <text evidence="10">The sequence shown here is derived from an EMBL/GenBank/DDBJ whole genome shotgun (WGS) entry which is preliminary data.</text>
</comment>
<comment type="similarity">
    <text evidence="2 6">Belongs to the DNA polymerase alpha subunit B family.</text>
</comment>
<feature type="compositionally biased region" description="Polar residues" evidence="7">
    <location>
        <begin position="129"/>
        <end position="147"/>
    </location>
</feature>
<evidence type="ECO:0000256" key="5">
    <source>
        <dbReference type="ARBA" id="ARBA00023242"/>
    </source>
</evidence>
<evidence type="ECO:0000259" key="9">
    <source>
        <dbReference type="Pfam" id="PF22062"/>
    </source>
</evidence>
<dbReference type="PIRSF" id="PIRSF018300">
    <property type="entry name" value="DNA_pol_alph_2"/>
    <property type="match status" value="1"/>
</dbReference>
<accession>A0A9P4UNE5</accession>
<organism evidence="10 11">
    <name type="scientific">Polychaeton citri CBS 116435</name>
    <dbReference type="NCBI Taxonomy" id="1314669"/>
    <lineage>
        <taxon>Eukaryota</taxon>
        <taxon>Fungi</taxon>
        <taxon>Dikarya</taxon>
        <taxon>Ascomycota</taxon>
        <taxon>Pezizomycotina</taxon>
        <taxon>Dothideomycetes</taxon>
        <taxon>Dothideomycetidae</taxon>
        <taxon>Capnodiales</taxon>
        <taxon>Capnodiaceae</taxon>
        <taxon>Polychaeton</taxon>
    </lineage>
</organism>
<evidence type="ECO:0000259" key="8">
    <source>
        <dbReference type="Pfam" id="PF04042"/>
    </source>
</evidence>
<dbReference type="OrthoDB" id="336885at2759"/>
<dbReference type="EMBL" id="MU003818">
    <property type="protein sequence ID" value="KAF2718920.1"/>
    <property type="molecule type" value="Genomic_DNA"/>
</dbReference>
<dbReference type="GO" id="GO:0003677">
    <property type="term" value="F:DNA binding"/>
    <property type="evidence" value="ECO:0007669"/>
    <property type="project" value="InterPro"/>
</dbReference>
<keyword evidence="4 6" id="KW-0235">DNA replication</keyword>
<protein>
    <recommendedName>
        <fullName evidence="3 6">DNA polymerase alpha subunit B</fullName>
    </recommendedName>
</protein>
<dbReference type="Gene3D" id="3.60.21.60">
    <property type="match status" value="1"/>
</dbReference>
<dbReference type="InterPro" id="IPR054300">
    <property type="entry name" value="OB_DPOA2"/>
</dbReference>
<sequence>MAEYQEALKELFAPNGALEQDVLDVLSNTMRIFSLSSEELFHKWVAYVMKMKIEGNELDLRNVQDFKRDLQDQVESETRSKAQMLQSSSKKTNATPRASVAAGGDIFGPRTSASTKRKSNFDTPAPKSAKNTLDGSPSGTPTTTEAANFSDRIDSGKVLDQLNANLSTHTAPAQTPAESRVKLKANTDLSKMAYKGMAMKLSEASEILDDRIDSFTEIIQAHYDLPDTAFGNPAAQSTAEIIAVGRITYDSSVGKLTSPSLVLETSRRMGAGLRVPLKVEGLSYDFFPGKIVALKGTNVSGEYFAVTEILSVPLLGQSASTPAEIEGDNNRLKDESGQTRPLGLLVASGPYTTDSDLSFDGLYSILHKARDEKADVLILNGPFLDLNHPMVASGDFEACLPAGAKIEPDRATIKDVFRCLVSTPIQSLVQSLPSITVILVPSLRDAVSSHISWPQDRFPRPQLGLPKQCQVVTNPITLSINGTLVGIGSEDILNELRQDNVHQAISDNRQKQDLLERLLRNVIEQRHFFPKFPAQAPKSQEDNPQQQGTVGVSLDLGYLKLGEWLNARPDMLILPSVLNPFSRVVENIVCINPGTLSKRRGAGSYARIALHPWELTPEEAKHEAIAHNVFHRARVDVVKI</sequence>
<evidence type="ECO:0000256" key="2">
    <source>
        <dbReference type="ARBA" id="ARBA00007299"/>
    </source>
</evidence>
<proteinExistence type="inferred from homology"/>
<evidence type="ECO:0000256" key="3">
    <source>
        <dbReference type="ARBA" id="ARBA00018596"/>
    </source>
</evidence>
<dbReference type="AlphaFoldDB" id="A0A9P4UNE5"/>
<dbReference type="Pfam" id="PF04042">
    <property type="entry name" value="DNA_pol_E_B"/>
    <property type="match status" value="1"/>
</dbReference>
<dbReference type="PANTHER" id="PTHR23061:SF12">
    <property type="entry name" value="DNA POLYMERASE ALPHA SUBUNIT B"/>
    <property type="match status" value="1"/>
</dbReference>
<dbReference type="InterPro" id="IPR007185">
    <property type="entry name" value="DNA_pol_a/d/e_bsu"/>
</dbReference>
<feature type="region of interest" description="Disordered" evidence="7">
    <location>
        <begin position="77"/>
        <end position="147"/>
    </location>
</feature>
<keyword evidence="11" id="KW-1185">Reference proteome</keyword>
<evidence type="ECO:0000256" key="1">
    <source>
        <dbReference type="ARBA" id="ARBA00004123"/>
    </source>
</evidence>
<comment type="function">
    <text evidence="6">Accessory subunit of the DNA polymerase alpha complex (also known as the alpha DNA polymerase-primase complex) which plays an essential role in the initiation of DNA synthesis.</text>
</comment>
<dbReference type="Pfam" id="PF22062">
    <property type="entry name" value="OB_DPOA2"/>
    <property type="match status" value="1"/>
</dbReference>